<dbReference type="EMBL" id="LR031873">
    <property type="protein sequence ID" value="VDD09950.1"/>
    <property type="molecule type" value="Genomic_DNA"/>
</dbReference>
<proteinExistence type="predicted"/>
<protein>
    <submittedName>
        <fullName evidence="1">Uncharacterized protein</fullName>
    </submittedName>
</protein>
<sequence length="52" mass="6200">MTLLVLTESRRTSLVFSVRSRIKTEDRRRLSGSSRRFLLLHAKIRVRTQRSE</sequence>
<gene>
    <name evidence="1" type="ORF">BOLC4T25401H</name>
</gene>
<accession>A0A3P6C700</accession>
<dbReference type="AlphaFoldDB" id="A0A3P6C700"/>
<evidence type="ECO:0000313" key="1">
    <source>
        <dbReference type="EMBL" id="VDD09950.1"/>
    </source>
</evidence>
<reference evidence="1" key="1">
    <citation type="submission" date="2018-11" db="EMBL/GenBank/DDBJ databases">
        <authorList>
            <consortium name="Genoscope - CEA"/>
            <person name="William W."/>
        </authorList>
    </citation>
    <scope>NUCLEOTIDE SEQUENCE</scope>
</reference>
<organism evidence="1">
    <name type="scientific">Brassica oleracea</name>
    <name type="common">Wild cabbage</name>
    <dbReference type="NCBI Taxonomy" id="3712"/>
    <lineage>
        <taxon>Eukaryota</taxon>
        <taxon>Viridiplantae</taxon>
        <taxon>Streptophyta</taxon>
        <taxon>Embryophyta</taxon>
        <taxon>Tracheophyta</taxon>
        <taxon>Spermatophyta</taxon>
        <taxon>Magnoliopsida</taxon>
        <taxon>eudicotyledons</taxon>
        <taxon>Gunneridae</taxon>
        <taxon>Pentapetalae</taxon>
        <taxon>rosids</taxon>
        <taxon>malvids</taxon>
        <taxon>Brassicales</taxon>
        <taxon>Brassicaceae</taxon>
        <taxon>Brassiceae</taxon>
        <taxon>Brassica</taxon>
    </lineage>
</organism>
<name>A0A3P6C700_BRAOL</name>